<dbReference type="AlphaFoldDB" id="A0A0L6TZI8"/>
<accession>A0A0L6TZI8</accession>
<sequence length="238" mass="27162">MSKSKSKNEYLIKNNTYLLESAIEDYNPIKNNTYLLESAIEDYNPNNSIARDNNSNLLYFTDTNKKNTSAEQQEILIDKSSIGSEINDIKKVSIIDNSHPAFTKEIFEIMAEDIFESGITPRSEKFVRSKVIPKIGILKTMLWLADVFTTYIGNSNTSIGILHIISHFEYNEIKPIGQTIAMAGFSNKNIEVKDFAIKAFENWNSKESICILQNSETSAKWLNEYLEEVIENLKKHGE</sequence>
<comment type="caution">
    <text evidence="1">The sequence shown here is derived from an EMBL/GenBank/DDBJ whole genome shotgun (WGS) entry which is preliminary data.</text>
</comment>
<organism evidence="1 2">
    <name type="scientific">Acetobacterium bakii</name>
    <dbReference type="NCBI Taxonomy" id="52689"/>
    <lineage>
        <taxon>Bacteria</taxon>
        <taxon>Bacillati</taxon>
        <taxon>Bacillota</taxon>
        <taxon>Clostridia</taxon>
        <taxon>Eubacteriales</taxon>
        <taxon>Eubacteriaceae</taxon>
        <taxon>Acetobacterium</taxon>
    </lineage>
</organism>
<dbReference type="STRING" id="52689.AKG39_10875"/>
<keyword evidence="2" id="KW-1185">Reference proteome</keyword>
<name>A0A0L6TZI8_9FIRM</name>
<dbReference type="RefSeq" id="WP_050740417.1">
    <property type="nucleotide sequence ID" value="NZ_LGYO01000026.1"/>
</dbReference>
<evidence type="ECO:0000313" key="1">
    <source>
        <dbReference type="EMBL" id="KNZ41684.1"/>
    </source>
</evidence>
<evidence type="ECO:0000313" key="2">
    <source>
        <dbReference type="Proteomes" id="UP000036873"/>
    </source>
</evidence>
<dbReference type="Proteomes" id="UP000036873">
    <property type="component" value="Unassembled WGS sequence"/>
</dbReference>
<proteinExistence type="predicted"/>
<dbReference type="OrthoDB" id="1494887at2"/>
<dbReference type="EMBL" id="LGYO01000026">
    <property type="protein sequence ID" value="KNZ41684.1"/>
    <property type="molecule type" value="Genomic_DNA"/>
</dbReference>
<protein>
    <submittedName>
        <fullName evidence="1">Uncharacterized protein</fullName>
    </submittedName>
</protein>
<gene>
    <name evidence="1" type="ORF">AKG39_10875</name>
</gene>
<reference evidence="2" key="1">
    <citation type="submission" date="2015-07" db="EMBL/GenBank/DDBJ databases">
        <title>Draft genome sequence of Acetobacterium bakii DSM 8293, a potential psychrophilic chemical producer through syngas fermentation.</title>
        <authorList>
            <person name="Song Y."/>
            <person name="Hwang S."/>
            <person name="Cho B.-K."/>
        </authorList>
    </citation>
    <scope>NUCLEOTIDE SEQUENCE [LARGE SCALE GENOMIC DNA]</scope>
    <source>
        <strain evidence="2">DSM 8239</strain>
    </source>
</reference>